<evidence type="ECO:0000256" key="2">
    <source>
        <dbReference type="SAM" id="MobiDB-lite"/>
    </source>
</evidence>
<dbReference type="VEuPathDB" id="VectorBase:LOC119169907"/>
<protein>
    <submittedName>
        <fullName evidence="3">Uncharacterized protein</fullName>
    </submittedName>
</protein>
<keyword evidence="4" id="KW-1185">Reference proteome</keyword>
<keyword evidence="1" id="KW-0175">Coiled coil</keyword>
<dbReference type="VEuPathDB" id="VectorBase:LOC119185246"/>
<gene>
    <name evidence="3" type="ORF">HPB51_020375</name>
</gene>
<dbReference type="AlphaFoldDB" id="A0A9J6DW30"/>
<name>A0A9J6DW30_RHIMP</name>
<accession>A0A9J6DW30</accession>
<reference evidence="3" key="1">
    <citation type="journal article" date="2020" name="Cell">
        <title>Large-Scale Comparative Analyses of Tick Genomes Elucidate Their Genetic Diversity and Vector Capacities.</title>
        <authorList>
            <consortium name="Tick Genome and Microbiome Consortium (TIGMIC)"/>
            <person name="Jia N."/>
            <person name="Wang J."/>
            <person name="Shi W."/>
            <person name="Du L."/>
            <person name="Sun Y."/>
            <person name="Zhan W."/>
            <person name="Jiang J.F."/>
            <person name="Wang Q."/>
            <person name="Zhang B."/>
            <person name="Ji P."/>
            <person name="Bell-Sakyi L."/>
            <person name="Cui X.M."/>
            <person name="Yuan T.T."/>
            <person name="Jiang B.G."/>
            <person name="Yang W.F."/>
            <person name="Lam T.T."/>
            <person name="Chang Q.C."/>
            <person name="Ding S.J."/>
            <person name="Wang X.J."/>
            <person name="Zhu J.G."/>
            <person name="Ruan X.D."/>
            <person name="Zhao L."/>
            <person name="Wei J.T."/>
            <person name="Ye R.Z."/>
            <person name="Que T.C."/>
            <person name="Du C.H."/>
            <person name="Zhou Y.H."/>
            <person name="Cheng J.X."/>
            <person name="Dai P.F."/>
            <person name="Guo W.B."/>
            <person name="Han X.H."/>
            <person name="Huang E.J."/>
            <person name="Li L.F."/>
            <person name="Wei W."/>
            <person name="Gao Y.C."/>
            <person name="Liu J.Z."/>
            <person name="Shao H.Z."/>
            <person name="Wang X."/>
            <person name="Wang C.C."/>
            <person name="Yang T.C."/>
            <person name="Huo Q.B."/>
            <person name="Li W."/>
            <person name="Chen H.Y."/>
            <person name="Chen S.E."/>
            <person name="Zhou L.G."/>
            <person name="Ni X.B."/>
            <person name="Tian J.H."/>
            <person name="Sheng Y."/>
            <person name="Liu T."/>
            <person name="Pan Y.S."/>
            <person name="Xia L.Y."/>
            <person name="Li J."/>
            <person name="Zhao F."/>
            <person name="Cao W.C."/>
        </authorList>
    </citation>
    <scope>NUCLEOTIDE SEQUENCE</scope>
    <source>
        <strain evidence="3">Rmic-2018</strain>
    </source>
</reference>
<dbReference type="Proteomes" id="UP000821866">
    <property type="component" value="Unassembled WGS sequence"/>
</dbReference>
<evidence type="ECO:0000313" key="4">
    <source>
        <dbReference type="Proteomes" id="UP000821866"/>
    </source>
</evidence>
<organism evidence="3 4">
    <name type="scientific">Rhipicephalus microplus</name>
    <name type="common">Cattle tick</name>
    <name type="synonym">Boophilus microplus</name>
    <dbReference type="NCBI Taxonomy" id="6941"/>
    <lineage>
        <taxon>Eukaryota</taxon>
        <taxon>Metazoa</taxon>
        <taxon>Ecdysozoa</taxon>
        <taxon>Arthropoda</taxon>
        <taxon>Chelicerata</taxon>
        <taxon>Arachnida</taxon>
        <taxon>Acari</taxon>
        <taxon>Parasitiformes</taxon>
        <taxon>Ixodida</taxon>
        <taxon>Ixodoidea</taxon>
        <taxon>Ixodidae</taxon>
        <taxon>Rhipicephalinae</taxon>
        <taxon>Rhipicephalus</taxon>
        <taxon>Boophilus</taxon>
    </lineage>
</organism>
<reference evidence="3" key="2">
    <citation type="submission" date="2021-09" db="EMBL/GenBank/DDBJ databases">
        <authorList>
            <person name="Jia N."/>
            <person name="Wang J."/>
            <person name="Shi W."/>
            <person name="Du L."/>
            <person name="Sun Y."/>
            <person name="Zhan W."/>
            <person name="Jiang J."/>
            <person name="Wang Q."/>
            <person name="Zhang B."/>
            <person name="Ji P."/>
            <person name="Sakyi L.B."/>
            <person name="Cui X."/>
            <person name="Yuan T."/>
            <person name="Jiang B."/>
            <person name="Yang W."/>
            <person name="Lam T.T.-Y."/>
            <person name="Chang Q."/>
            <person name="Ding S."/>
            <person name="Wang X."/>
            <person name="Zhu J."/>
            <person name="Ruan X."/>
            <person name="Zhao L."/>
            <person name="Wei J."/>
            <person name="Que T."/>
            <person name="Du C."/>
            <person name="Cheng J."/>
            <person name="Dai P."/>
            <person name="Han X."/>
            <person name="Huang E."/>
            <person name="Gao Y."/>
            <person name="Liu J."/>
            <person name="Shao H."/>
            <person name="Ye R."/>
            <person name="Li L."/>
            <person name="Wei W."/>
            <person name="Wang X."/>
            <person name="Wang C."/>
            <person name="Huo Q."/>
            <person name="Li W."/>
            <person name="Guo W."/>
            <person name="Chen H."/>
            <person name="Chen S."/>
            <person name="Zhou L."/>
            <person name="Zhou L."/>
            <person name="Ni X."/>
            <person name="Tian J."/>
            <person name="Zhou Y."/>
            <person name="Sheng Y."/>
            <person name="Liu T."/>
            <person name="Pan Y."/>
            <person name="Xia L."/>
            <person name="Li J."/>
            <person name="Zhao F."/>
            <person name="Cao W."/>
        </authorList>
    </citation>
    <scope>NUCLEOTIDE SEQUENCE</scope>
    <source>
        <strain evidence="3">Rmic-2018</strain>
        <tissue evidence="3">Larvae</tissue>
    </source>
</reference>
<evidence type="ECO:0000313" key="3">
    <source>
        <dbReference type="EMBL" id="KAH8026391.1"/>
    </source>
</evidence>
<evidence type="ECO:0000256" key="1">
    <source>
        <dbReference type="SAM" id="Coils"/>
    </source>
</evidence>
<sequence>MLPFLATALDGLLRSLLGRIVLKEKLDAAGTFSKLIKIDLENPNNIIGIAAFDIGLAAKSELRKITKPSHTAVVSVKKECILFIKACSAKIIERSPLKYKLTRGASCLNSAVCAASVEAGQKQLNIALEVLIEHGRLIGLQGERASRSYVQVCSNSTAQVRFRKFDRARERLEKLWVELCASSHEELLLFVKIVLCLSHGNSSVERGFSVNKECLVENMKEESLVAQRLVYDEVSAAGGVAEVDVTDKMIDMVRSSNIKWKEDLERKKKERLDVLDAERKKKRTAALVKELESKKQKLMEDAQLQVSMLQQEIESLKQHEESGTPPLLRTVTQTLKVRWLDELLEHKTISCPIQDCPFSCPAITAMEKHYSQCTGVNGSGLDQCPYCEAQFLTHSSALHVHIVEQHPTRRSLMHSQGGEGRKTLARRTKSPMPPPKQPILVRPTAKKTRKNVENQFYWKNTYKSIRKCIRGISGCIPFLFLVLASFLTFSDASLSDHISVYPHTARVDIAHAVREARVYALFSVPDSIGAVIVHRAYAIRGTRLVHSTVDDNISTRAASVHAAQARGIVYGPVDVIR</sequence>
<feature type="region of interest" description="Disordered" evidence="2">
    <location>
        <begin position="409"/>
        <end position="437"/>
    </location>
</feature>
<dbReference type="EMBL" id="JABSTU010000007">
    <property type="protein sequence ID" value="KAH8026391.1"/>
    <property type="molecule type" value="Genomic_DNA"/>
</dbReference>
<comment type="caution">
    <text evidence="3">The sequence shown here is derived from an EMBL/GenBank/DDBJ whole genome shotgun (WGS) entry which is preliminary data.</text>
</comment>
<feature type="coiled-coil region" evidence="1">
    <location>
        <begin position="261"/>
        <end position="319"/>
    </location>
</feature>
<proteinExistence type="predicted"/>